<proteinExistence type="predicted"/>
<protein>
    <submittedName>
        <fullName evidence="2">E3 ubiquitin-protein ligase RGLG2</fullName>
    </submittedName>
</protein>
<evidence type="ECO:0000313" key="4">
    <source>
        <dbReference type="Proteomes" id="UP000321393"/>
    </source>
</evidence>
<reference evidence="4 5" key="1">
    <citation type="submission" date="2019-08" db="EMBL/GenBank/DDBJ databases">
        <title>Draft genome sequences of two oriental melons (Cucumis melo L. var makuwa).</title>
        <authorList>
            <person name="Kwon S.-Y."/>
        </authorList>
    </citation>
    <scope>NUCLEOTIDE SEQUENCE [LARGE SCALE GENOMIC DNA]</scope>
    <source>
        <strain evidence="5">cv. Chang Bougi</strain>
        <strain evidence="4">cv. SW 3</strain>
        <tissue evidence="2">Leaf</tissue>
    </source>
</reference>
<dbReference type="EMBL" id="SSTE01019218">
    <property type="protein sequence ID" value="KAA0036837.1"/>
    <property type="molecule type" value="Genomic_DNA"/>
</dbReference>
<dbReference type="Proteomes" id="UP000321393">
    <property type="component" value="Unassembled WGS sequence"/>
</dbReference>
<evidence type="ECO:0000256" key="1">
    <source>
        <dbReference type="SAM" id="MobiDB-lite"/>
    </source>
</evidence>
<dbReference type="AlphaFoldDB" id="A0A5A7T5F6"/>
<dbReference type="CDD" id="cd00303">
    <property type="entry name" value="retropepsin_like"/>
    <property type="match status" value="1"/>
</dbReference>
<evidence type="ECO:0000313" key="2">
    <source>
        <dbReference type="EMBL" id="KAA0036837.1"/>
    </source>
</evidence>
<sequence length="293" mass="32890">MRLRKLEAPIFKREEQENPDGEALDWYQWEEEWELIASWKKFRELFLDRFQSAEEADPQLKELGQKALKGKFVAELKKKIPSEMPDHPAVCKLENMGSSTTTITTARYNDSRNTGGQPHQRLMKEVMLSKKKKEEGDTEGETNQNDDGVVEVRDDKEVAHFSLNLMAELSSPQTVKVKGLVKGLEVVALVDGGATHNFIDKELVTSRFSASAIWKRRHDIGGVMVGDVGQGHGGLPHVSHGIVLGDWLVLLRGHQSLATSQITLRAMMKTMKTGDQGLWIELSTVEQMATKGR</sequence>
<dbReference type="EMBL" id="SSTD01020080">
    <property type="protein sequence ID" value="TYJ95904.1"/>
    <property type="molecule type" value="Genomic_DNA"/>
</dbReference>
<feature type="compositionally biased region" description="Basic and acidic residues" evidence="1">
    <location>
        <begin position="1"/>
        <end position="16"/>
    </location>
</feature>
<organism evidence="2 4">
    <name type="scientific">Cucumis melo var. makuwa</name>
    <name type="common">Oriental melon</name>
    <dbReference type="NCBI Taxonomy" id="1194695"/>
    <lineage>
        <taxon>Eukaryota</taxon>
        <taxon>Viridiplantae</taxon>
        <taxon>Streptophyta</taxon>
        <taxon>Embryophyta</taxon>
        <taxon>Tracheophyta</taxon>
        <taxon>Spermatophyta</taxon>
        <taxon>Magnoliopsida</taxon>
        <taxon>eudicotyledons</taxon>
        <taxon>Gunneridae</taxon>
        <taxon>Pentapetalae</taxon>
        <taxon>rosids</taxon>
        <taxon>fabids</taxon>
        <taxon>Cucurbitales</taxon>
        <taxon>Cucurbitaceae</taxon>
        <taxon>Benincaseae</taxon>
        <taxon>Cucumis</taxon>
    </lineage>
</organism>
<comment type="caution">
    <text evidence="2">The sequence shown here is derived from an EMBL/GenBank/DDBJ whole genome shotgun (WGS) entry which is preliminary data.</text>
</comment>
<feature type="region of interest" description="Disordered" evidence="1">
    <location>
        <begin position="1"/>
        <end position="20"/>
    </location>
</feature>
<dbReference type="Proteomes" id="UP000321947">
    <property type="component" value="Unassembled WGS sequence"/>
</dbReference>
<evidence type="ECO:0000313" key="5">
    <source>
        <dbReference type="Proteomes" id="UP000321947"/>
    </source>
</evidence>
<gene>
    <name evidence="3" type="ORF">E5676_scaffold110G002070</name>
    <name evidence="2" type="ORF">E6C27_scaffold20G001390</name>
</gene>
<accession>A0A5A7T5F6</accession>
<name>A0A5A7T5F6_CUCMM</name>
<evidence type="ECO:0000313" key="3">
    <source>
        <dbReference type="EMBL" id="TYJ95904.1"/>
    </source>
</evidence>